<evidence type="ECO:0000256" key="1">
    <source>
        <dbReference type="SAM" id="Coils"/>
    </source>
</evidence>
<protein>
    <submittedName>
        <fullName evidence="2">Cagein</fullName>
    </submittedName>
</protein>
<sequence length="463" mass="54094">MSEQVLKHPKVQEEIKKIKEENSAKTKQLMASINKLKDDLEKEKYQNQDNVRAKVIERMKKDIADNETVIEMMRTMINDDDAINKEIVKVLSKGPERVRVLSREELRMEIKRLTGEVNSLKLNGATKKKKSKKGSEKGTEEDVALEESFDNMTFEKFKELKVAYDLLQSQLDAKDKQLVDAQITISNMRDDMKGFQMSQQTLMDKVKEMGEDKKIFEQVKAKLREFKASGLFKGIELDVSEEHDNDAINLLNKFNKLIDKIKDEIDQRDKENYAFKNKLEQSEKDKLKEVDELIDEYNQKDEAFQSLNDKYIALKREMKMKMQELAKCREELPRTRKISPCFKRCIKGKLSSKKEEMSKNDSIVAELKEEIASRDKKIEELKIELETQLQRPGGYSEDSSMEFDPLALANNLCKEKRKVSKLTEEIKKLYDDIDKLKLQVNVEHKQVENMTLEKVRSASKERL</sequence>
<accession>A0A7G3WC43</accession>
<reference evidence="2" key="2">
    <citation type="journal article" date="2003" name="J. Eukaryot. Microbiol.">
        <title>Cagein, a novel cytoskeletal protein in Euplotes: sequence analysis suggests an assembly-disassembly mechanism.</title>
        <authorList>
            <person name="Kloetzel J.A."/>
            <person name="Butler M.D."/>
        </authorList>
    </citation>
    <scope>NUCLEOTIDE SEQUENCE</scope>
    <source>
        <strain evidence="2">ATCC 30859</strain>
    </source>
</reference>
<keyword evidence="1" id="KW-0175">Coiled coil</keyword>
<evidence type="ECO:0000313" key="2">
    <source>
        <dbReference type="EMBL" id="QGY73618.2"/>
    </source>
</evidence>
<name>A0A7G3WC43_EUPAE</name>
<proteinExistence type="predicted"/>
<organism evidence="2">
    <name type="scientific">Euplotes aediculatus</name>
    <name type="common">Ciliate</name>
    <dbReference type="NCBI Taxonomy" id="5940"/>
    <lineage>
        <taxon>Eukaryota</taxon>
        <taxon>Sar</taxon>
        <taxon>Alveolata</taxon>
        <taxon>Ciliophora</taxon>
        <taxon>Intramacronucleata</taxon>
        <taxon>Spirotrichea</taxon>
        <taxon>Hypotrichia</taxon>
        <taxon>Euplotida</taxon>
        <taxon>Euplotidae</taxon>
        <taxon>Euplotes</taxon>
    </lineage>
</organism>
<reference evidence="2" key="1">
    <citation type="journal article" date="2002" name="J. Eukaryot. Microbiol.">
        <title>Sequencing and analysis of the gene encoding cagein, a novel cytoskeletal protein in the ciliate Euplotes (abstract).</title>
        <authorList>
            <person name="Kloetzel J.A."/>
            <person name="Butler M.D."/>
            <person name="Baroin-Tourancheau A."/>
            <person name="Fleury-Aubusson A."/>
            <person name="Banerjee D."/>
        </authorList>
    </citation>
    <scope>NUCLEOTIDE SEQUENCE</scope>
    <source>
        <strain evidence="2">ATCC 30859</strain>
    </source>
</reference>
<dbReference type="AlphaFoldDB" id="A0A7G3WC43"/>
<feature type="coiled-coil region" evidence="1">
    <location>
        <begin position="364"/>
        <end position="391"/>
    </location>
</feature>
<dbReference type="EMBL" id="MN659341">
    <property type="protein sequence ID" value="QGY73618.2"/>
    <property type="molecule type" value="Genomic_DNA"/>
</dbReference>
<feature type="coiled-coil region" evidence="1">
    <location>
        <begin position="251"/>
        <end position="331"/>
    </location>
</feature>